<protein>
    <submittedName>
        <fullName evidence="2">Uncharacterized protein</fullName>
    </submittedName>
</protein>
<evidence type="ECO:0000256" key="1">
    <source>
        <dbReference type="SAM" id="Phobius"/>
    </source>
</evidence>
<sequence length="71" mass="7579">MSRPRATRQIWAMPVSLAWLTGVGLIAALLGDGIWDVVSWITLGTPIAVVLWCVGRSEARASSIADSSDIL</sequence>
<proteinExistence type="predicted"/>
<dbReference type="OrthoDB" id="6902852at2"/>
<dbReference type="EMBL" id="LT828648">
    <property type="protein sequence ID" value="SLM50078.1"/>
    <property type="molecule type" value="Genomic_DNA"/>
</dbReference>
<keyword evidence="1" id="KW-1133">Transmembrane helix</keyword>
<keyword evidence="1" id="KW-0472">Membrane</keyword>
<evidence type="ECO:0000313" key="2">
    <source>
        <dbReference type="EMBL" id="SLM50078.1"/>
    </source>
</evidence>
<keyword evidence="1" id="KW-0812">Transmembrane</keyword>
<dbReference type="Proteomes" id="UP000192042">
    <property type="component" value="Chromosome I"/>
</dbReference>
<name>A0A1W1IAJ7_9BACT</name>
<reference evidence="2 3" key="1">
    <citation type="submission" date="2017-03" db="EMBL/GenBank/DDBJ databases">
        <authorList>
            <person name="Afonso C.L."/>
            <person name="Miller P.J."/>
            <person name="Scott M.A."/>
            <person name="Spackman E."/>
            <person name="Goraichik I."/>
            <person name="Dimitrov K.M."/>
            <person name="Suarez D.L."/>
            <person name="Swayne D.E."/>
        </authorList>
    </citation>
    <scope>NUCLEOTIDE SEQUENCE [LARGE SCALE GENOMIC DNA]</scope>
    <source>
        <strain evidence="2">Genome sequencing of Nitrospira japonica strain NJ11</strain>
    </source>
</reference>
<dbReference type="STRING" id="1325564.NSJP_3911"/>
<dbReference type="AlphaFoldDB" id="A0A1W1IAJ7"/>
<dbReference type="KEGG" id="nja:NSJP_3911"/>
<dbReference type="RefSeq" id="WP_080888230.1">
    <property type="nucleotide sequence ID" value="NZ_LT828648.1"/>
</dbReference>
<accession>A0A1W1IAJ7</accession>
<gene>
    <name evidence="2" type="ORF">NSJP_3911</name>
</gene>
<evidence type="ECO:0000313" key="3">
    <source>
        <dbReference type="Proteomes" id="UP000192042"/>
    </source>
</evidence>
<feature type="transmembrane region" description="Helical" evidence="1">
    <location>
        <begin position="12"/>
        <end position="31"/>
    </location>
</feature>
<organism evidence="2 3">
    <name type="scientific">Nitrospira japonica</name>
    <dbReference type="NCBI Taxonomy" id="1325564"/>
    <lineage>
        <taxon>Bacteria</taxon>
        <taxon>Pseudomonadati</taxon>
        <taxon>Nitrospirota</taxon>
        <taxon>Nitrospiria</taxon>
        <taxon>Nitrospirales</taxon>
        <taxon>Nitrospiraceae</taxon>
        <taxon>Nitrospira</taxon>
    </lineage>
</organism>
<keyword evidence="3" id="KW-1185">Reference proteome</keyword>
<feature type="transmembrane region" description="Helical" evidence="1">
    <location>
        <begin position="37"/>
        <end position="54"/>
    </location>
</feature>